<dbReference type="InterPro" id="IPR001374">
    <property type="entry name" value="R3H_dom"/>
</dbReference>
<dbReference type="Pfam" id="PF01424">
    <property type="entry name" value="R3H"/>
    <property type="match status" value="1"/>
</dbReference>
<feature type="domain" description="R3H" evidence="13">
    <location>
        <begin position="842"/>
        <end position="905"/>
    </location>
</feature>
<dbReference type="GO" id="GO:0008270">
    <property type="term" value="F:zinc ion binding"/>
    <property type="evidence" value="ECO:0007669"/>
    <property type="project" value="UniProtKB-KW"/>
</dbReference>
<name>A0A1X2IAT6_9FUNG</name>
<feature type="compositionally biased region" description="Polar residues" evidence="11">
    <location>
        <begin position="127"/>
        <end position="136"/>
    </location>
</feature>
<proteinExistence type="inferred from homology"/>
<gene>
    <name evidence="14" type="ORF">BCR42DRAFT_355261</name>
</gene>
<feature type="region of interest" description="Disordered" evidence="11">
    <location>
        <begin position="1"/>
        <end position="196"/>
    </location>
</feature>
<keyword evidence="8" id="KW-0804">Transcription</keyword>
<feature type="region of interest" description="Disordered" evidence="11">
    <location>
        <begin position="1095"/>
        <end position="1158"/>
    </location>
</feature>
<evidence type="ECO:0000259" key="12">
    <source>
        <dbReference type="PROSITE" id="PS50089"/>
    </source>
</evidence>
<evidence type="ECO:0000256" key="8">
    <source>
        <dbReference type="ARBA" id="ARBA00023163"/>
    </source>
</evidence>
<dbReference type="OrthoDB" id="6512771at2759"/>
<keyword evidence="5 10" id="KW-0863">Zinc-finger</keyword>
<evidence type="ECO:0000256" key="9">
    <source>
        <dbReference type="ARBA" id="ARBA00023242"/>
    </source>
</evidence>
<dbReference type="AlphaFoldDB" id="A0A1X2IAT6"/>
<dbReference type="GO" id="GO:0000977">
    <property type="term" value="F:RNA polymerase II transcription regulatory region sequence-specific DNA binding"/>
    <property type="evidence" value="ECO:0007669"/>
    <property type="project" value="TreeGrafter"/>
</dbReference>
<feature type="compositionally biased region" description="Basic and acidic residues" evidence="11">
    <location>
        <begin position="1130"/>
        <end position="1146"/>
    </location>
</feature>
<dbReference type="EMBL" id="MCGE01000017">
    <property type="protein sequence ID" value="ORZ13043.1"/>
    <property type="molecule type" value="Genomic_DNA"/>
</dbReference>
<dbReference type="InterPro" id="IPR034078">
    <property type="entry name" value="NFX1_fam"/>
</dbReference>
<dbReference type="PANTHER" id="PTHR12360:SF12">
    <property type="entry name" value="TRANSCRIPTIONAL REPRESSOR NF-X1"/>
    <property type="match status" value="1"/>
</dbReference>
<evidence type="ECO:0000256" key="2">
    <source>
        <dbReference type="ARBA" id="ARBA00007269"/>
    </source>
</evidence>
<organism evidence="14 15">
    <name type="scientific">Absidia repens</name>
    <dbReference type="NCBI Taxonomy" id="90262"/>
    <lineage>
        <taxon>Eukaryota</taxon>
        <taxon>Fungi</taxon>
        <taxon>Fungi incertae sedis</taxon>
        <taxon>Mucoromycota</taxon>
        <taxon>Mucoromycotina</taxon>
        <taxon>Mucoromycetes</taxon>
        <taxon>Mucorales</taxon>
        <taxon>Cunninghamellaceae</taxon>
        <taxon>Absidia</taxon>
    </lineage>
</organism>
<reference evidence="14 15" key="1">
    <citation type="submission" date="2016-07" db="EMBL/GenBank/DDBJ databases">
        <title>Pervasive Adenine N6-methylation of Active Genes in Fungi.</title>
        <authorList>
            <consortium name="DOE Joint Genome Institute"/>
            <person name="Mondo S.J."/>
            <person name="Dannebaum R.O."/>
            <person name="Kuo R.C."/>
            <person name="Labutti K."/>
            <person name="Haridas S."/>
            <person name="Kuo A."/>
            <person name="Salamov A."/>
            <person name="Ahrendt S.R."/>
            <person name="Lipzen A."/>
            <person name="Sullivan W."/>
            <person name="Andreopoulos W.B."/>
            <person name="Clum A."/>
            <person name="Lindquist E."/>
            <person name="Daum C."/>
            <person name="Ramamoorthy G.K."/>
            <person name="Gryganskyi A."/>
            <person name="Culley D."/>
            <person name="Magnuson J.K."/>
            <person name="James T.Y."/>
            <person name="O'Malley M.A."/>
            <person name="Stajich J.E."/>
            <person name="Spatafora J.W."/>
            <person name="Visel A."/>
            <person name="Grigoriev I.V."/>
        </authorList>
    </citation>
    <scope>NUCLEOTIDE SEQUENCE [LARGE SCALE GENOMIC DNA]</scope>
    <source>
        <strain evidence="14 15">NRRL 1336</strain>
    </source>
</reference>
<keyword evidence="15" id="KW-1185">Reference proteome</keyword>
<keyword evidence="7" id="KW-0805">Transcription regulation</keyword>
<evidence type="ECO:0008006" key="16">
    <source>
        <dbReference type="Google" id="ProtNLM"/>
    </source>
</evidence>
<evidence type="ECO:0000313" key="14">
    <source>
        <dbReference type="EMBL" id="ORZ13043.1"/>
    </source>
</evidence>
<dbReference type="STRING" id="90262.A0A1X2IAT6"/>
<dbReference type="SMART" id="SM00393">
    <property type="entry name" value="R3H"/>
    <property type="match status" value="1"/>
</dbReference>
<keyword evidence="9" id="KW-0539">Nucleus</keyword>
<comment type="caution">
    <text evidence="14">The sequence shown here is derived from an EMBL/GenBank/DDBJ whole genome shotgun (WGS) entry which is preliminary data.</text>
</comment>
<feature type="compositionally biased region" description="Low complexity" evidence="11">
    <location>
        <begin position="937"/>
        <end position="957"/>
    </location>
</feature>
<dbReference type="PROSITE" id="PS51061">
    <property type="entry name" value="R3H"/>
    <property type="match status" value="1"/>
</dbReference>
<dbReference type="Gene3D" id="3.30.1370.50">
    <property type="entry name" value="R3H-like domain"/>
    <property type="match status" value="1"/>
</dbReference>
<feature type="compositionally biased region" description="Polar residues" evidence="11">
    <location>
        <begin position="79"/>
        <end position="98"/>
    </location>
</feature>
<feature type="compositionally biased region" description="Low complexity" evidence="11">
    <location>
        <begin position="1"/>
        <end position="43"/>
    </location>
</feature>
<protein>
    <recommendedName>
        <fullName evidence="16">R3H domain-containing protein</fullName>
    </recommendedName>
</protein>
<evidence type="ECO:0000256" key="7">
    <source>
        <dbReference type="ARBA" id="ARBA00023015"/>
    </source>
</evidence>
<evidence type="ECO:0000256" key="5">
    <source>
        <dbReference type="ARBA" id="ARBA00022771"/>
    </source>
</evidence>
<evidence type="ECO:0000256" key="4">
    <source>
        <dbReference type="ARBA" id="ARBA00022737"/>
    </source>
</evidence>
<dbReference type="InterPro" id="IPR001841">
    <property type="entry name" value="Znf_RING"/>
</dbReference>
<feature type="region of interest" description="Disordered" evidence="11">
    <location>
        <begin position="937"/>
        <end position="958"/>
    </location>
</feature>
<dbReference type="PANTHER" id="PTHR12360">
    <property type="entry name" value="NUCLEAR TRANSCRIPTION FACTOR, X-BOX BINDING 1 NFX1"/>
    <property type="match status" value="1"/>
</dbReference>
<dbReference type="InterPro" id="IPR000967">
    <property type="entry name" value="Znf_NFX1"/>
</dbReference>
<dbReference type="GO" id="GO:0000981">
    <property type="term" value="F:DNA-binding transcription factor activity, RNA polymerase II-specific"/>
    <property type="evidence" value="ECO:0007669"/>
    <property type="project" value="TreeGrafter"/>
</dbReference>
<sequence>MNNPNTASTGNTSNNGPKVVSSSSSSTPVSTTATTATTTTTTVKKNKQPANPVTLSADSGSPSTKKRTPRKQKQKAKTNSTAGESSSKNDSNTNSAINGKSKKTRPPRFNKQRAQGQLTLDDKPATVASSSSNPVLNSHEKDSNNKNEVVEGRNSKSDGAKSAKKKPANKRGNRKDKKKSGSSVPPPPPGSDDMASTMAYELSTSTYECMVCWDVVRPAHHTWTCDTCWAVFHINCIEKWATKSLKDTSTNMMITSWRCPGCQHKRTAIPQGYFCFCGKQQNPNPKHYQTPHTCEELCKRSRKCPHPCVLPCHPGPCPPCTSMGPTNVCFCGKDRRQARCVDTDYETNAYSCETVCDQRLGCGNHRCEEKCHGGLCPPCTVDEVHQQCYCGQSERTTRCGSGVSITAMDGRVGYYACEKLCTSTYDCGIHRCGKECHPCTDLKTCPYNPTIITTCPCGSSSIEDLLDGSSRSNCTDPIPTCGGICHKILPCGHSCQQKCHRGPCGSCEEQVKISCRCYNSEYDGICGTVSSNRPVCSKVCKSNRNCGRHTCGNTCCPAAKMKGKKRAQGSEKSHDCPLECGRLLSCGKHHCKENCHKGPCRPCLEATFDDVTCHCGRTRLEAPVRCGTQLPHCPHPCQRPSPCGHMRLLHHNCHPDDEPCPPCPVLISRECLCGKADLKNIPCYREAAHCGLICDKVLPCGEHRCKKSCHGGNCLADGQECTQPCGFTRTSCGHPCLLPCHGDSPCPETLPCSARIRASCACGQNAMEIPCNSSATSSGSNSTLECNDFCAKIQRNRRLASALDIQRDDISNGTDTTSSQQLSTDDLGYYDESIREFYVENINWCKQMEKQLIGFADDETQHSLHFKPMRSHFRWFLHRYAIHFNLSTEAMDPEPYRSVAVRKNLGQCRIPPILLSLAIRDPKLMAPPTSTVAIQDATAASSSTATRQQQHQQTRAAKPPVNALRLSGLAFGILQEDVDSILKPVLNSTTITYTSQWSKDSSNVVVIPNLDHMTDMEEKETLIWHWKKGLQSAFLFNDIAGTVECCWINRSGEMTWSEFGIAQGKSGGGSLAELKGKQALAQAQSNRFDLLGKEQEEDTAAAGGEEEGPADSDGQQTQASGHQDGDDEQQIEKQMGDDTTARKEDDWVAIGNEDVLDG</sequence>
<dbReference type="GO" id="GO:0005634">
    <property type="term" value="C:nucleus"/>
    <property type="evidence" value="ECO:0007669"/>
    <property type="project" value="UniProtKB-SubCell"/>
</dbReference>
<evidence type="ECO:0000256" key="1">
    <source>
        <dbReference type="ARBA" id="ARBA00004123"/>
    </source>
</evidence>
<evidence type="ECO:0000256" key="3">
    <source>
        <dbReference type="ARBA" id="ARBA00022723"/>
    </source>
</evidence>
<feature type="compositionally biased region" description="Basic residues" evidence="11">
    <location>
        <begin position="64"/>
        <end position="76"/>
    </location>
</feature>
<dbReference type="GO" id="GO:0000122">
    <property type="term" value="P:negative regulation of transcription by RNA polymerase II"/>
    <property type="evidence" value="ECO:0007669"/>
    <property type="project" value="TreeGrafter"/>
</dbReference>
<feature type="compositionally biased region" description="Acidic residues" evidence="11">
    <location>
        <begin position="1095"/>
        <end position="1110"/>
    </location>
</feature>
<accession>A0A1X2IAT6</accession>
<dbReference type="SMART" id="SM00438">
    <property type="entry name" value="ZnF_NFX"/>
    <property type="match status" value="9"/>
</dbReference>
<keyword evidence="6" id="KW-0862">Zinc</keyword>
<comment type="similarity">
    <text evidence="2">Belongs to the NFX1 family.</text>
</comment>
<comment type="subcellular location">
    <subcellularLocation>
        <location evidence="1">Nucleus</location>
    </subcellularLocation>
</comment>
<feature type="compositionally biased region" description="Basic residues" evidence="11">
    <location>
        <begin position="162"/>
        <end position="180"/>
    </location>
</feature>
<dbReference type="SUPFAM" id="SSF82708">
    <property type="entry name" value="R3H domain"/>
    <property type="match status" value="1"/>
</dbReference>
<evidence type="ECO:0000256" key="11">
    <source>
        <dbReference type="SAM" id="MobiDB-lite"/>
    </source>
</evidence>
<dbReference type="Pfam" id="PF01422">
    <property type="entry name" value="zf-NF-X1"/>
    <property type="match status" value="7"/>
</dbReference>
<feature type="compositionally biased region" description="Basic and acidic residues" evidence="11">
    <location>
        <begin position="138"/>
        <end position="161"/>
    </location>
</feature>
<keyword evidence="4" id="KW-0677">Repeat</keyword>
<dbReference type="PROSITE" id="PS50089">
    <property type="entry name" value="ZF_RING_2"/>
    <property type="match status" value="1"/>
</dbReference>
<evidence type="ECO:0000259" key="13">
    <source>
        <dbReference type="PROSITE" id="PS51061"/>
    </source>
</evidence>
<feature type="compositionally biased region" description="Basic residues" evidence="11">
    <location>
        <begin position="100"/>
        <end position="111"/>
    </location>
</feature>
<keyword evidence="3" id="KW-0479">Metal-binding</keyword>
<feature type="domain" description="RING-type" evidence="12">
    <location>
        <begin position="209"/>
        <end position="263"/>
    </location>
</feature>
<dbReference type="Proteomes" id="UP000193560">
    <property type="component" value="Unassembled WGS sequence"/>
</dbReference>
<evidence type="ECO:0000313" key="15">
    <source>
        <dbReference type="Proteomes" id="UP000193560"/>
    </source>
</evidence>
<feature type="compositionally biased region" description="Polar residues" evidence="11">
    <location>
        <begin position="48"/>
        <end position="63"/>
    </location>
</feature>
<dbReference type="CDD" id="cd06008">
    <property type="entry name" value="NF-X1-zinc-finger"/>
    <property type="match status" value="4"/>
</dbReference>
<dbReference type="InterPro" id="IPR036867">
    <property type="entry name" value="R3H_dom_sf"/>
</dbReference>
<evidence type="ECO:0000256" key="10">
    <source>
        <dbReference type="PROSITE-ProRule" id="PRU00175"/>
    </source>
</evidence>
<evidence type="ECO:0000256" key="6">
    <source>
        <dbReference type="ARBA" id="ARBA00022833"/>
    </source>
</evidence>